<proteinExistence type="predicted"/>
<name>A0A2N6UFP9_9LACT</name>
<dbReference type="Proteomes" id="UP000235701">
    <property type="component" value="Unassembled WGS sequence"/>
</dbReference>
<reference evidence="1 2" key="1">
    <citation type="submission" date="2017-09" db="EMBL/GenBank/DDBJ databases">
        <title>Bacterial strain isolated from the female urinary microbiota.</title>
        <authorList>
            <person name="Thomas-White K."/>
            <person name="Kumar N."/>
            <person name="Forster S."/>
            <person name="Putonti C."/>
            <person name="Lawley T."/>
            <person name="Wolfe A.J."/>
        </authorList>
    </citation>
    <scope>NUCLEOTIDE SEQUENCE [LARGE SCALE GENOMIC DNA]</scope>
    <source>
        <strain evidence="1 2">UMB0240</strain>
    </source>
</reference>
<dbReference type="AlphaFoldDB" id="A0A2N6UFP9"/>
<evidence type="ECO:0000313" key="2">
    <source>
        <dbReference type="Proteomes" id="UP000235701"/>
    </source>
</evidence>
<dbReference type="EMBL" id="PNHQ01000002">
    <property type="protein sequence ID" value="PMC80441.1"/>
    <property type="molecule type" value="Genomic_DNA"/>
</dbReference>
<gene>
    <name evidence="1" type="ORF">CJ191_01135</name>
</gene>
<accession>A0A2N6UFP9</accession>
<dbReference type="RefSeq" id="WP_102198716.1">
    <property type="nucleotide sequence ID" value="NZ_PNHQ01000002.1"/>
</dbReference>
<protein>
    <submittedName>
        <fullName evidence="1">Uncharacterized protein</fullName>
    </submittedName>
</protein>
<comment type="caution">
    <text evidence="1">The sequence shown here is derived from an EMBL/GenBank/DDBJ whole genome shotgun (WGS) entry which is preliminary data.</text>
</comment>
<keyword evidence="2" id="KW-1185">Reference proteome</keyword>
<evidence type="ECO:0000313" key="1">
    <source>
        <dbReference type="EMBL" id="PMC80441.1"/>
    </source>
</evidence>
<dbReference type="OrthoDB" id="2185791at2"/>
<organism evidence="1 2">
    <name type="scientific">Aerococcus viridans</name>
    <dbReference type="NCBI Taxonomy" id="1377"/>
    <lineage>
        <taxon>Bacteria</taxon>
        <taxon>Bacillati</taxon>
        <taxon>Bacillota</taxon>
        <taxon>Bacilli</taxon>
        <taxon>Lactobacillales</taxon>
        <taxon>Aerococcaceae</taxon>
        <taxon>Aerococcus</taxon>
    </lineage>
</organism>
<sequence>MEEYSPTTLFLAEIKQRLAPLGIPVFFSTKELENYERDLGEQLDEVIVIGTYTSVERNAQSGHLMEDISQMVDIYLPIGDRAHAEEVKFKARKLLGRQVTNNAEITVDDSLGREIYRIFMRVSKTLI</sequence>